<comment type="caution">
    <text evidence="3">The sequence shown here is derived from an EMBL/GenBank/DDBJ whole genome shotgun (WGS) entry which is preliminary data.</text>
</comment>
<gene>
    <name evidence="3" type="ORF">EJD97_002418</name>
</gene>
<sequence length="611" mass="69884">MNIGFCLKRCNFSLFVNVFACRIDHQMGKFAEEEVRHMKEVAHEAQAMDLLYNFKKRVHELEAEVAHRRLTESKIFDSLASQTREFELTKTELEESKVEISLLHEEIESLLASSEKNRWRCDGFCSGKIALEKELGCLRFELGLAKANLAMIQERERFASSKAKALSDEVHLVRNELQFATYAEEKSQKALDDLALALKEIAAEAYEAKEKLSASQLELEQVKDEAGQLKQMVRNAEARYQKLLNEAKKESELHRETADRLSRQEFDESRLAENETRYLTCIKKAEEEKKLAQDEAATLAESLKAAERITRAAKREVYKLKGILKQAINEADAAKTAADLARDENIQLKDSKAEKEESIRILTQENERLGINEVAAQENIKKLKRLLSSSALKTEDREQEEEHYEDLHIKNTSSSVNLQQEQENLEAKIQDENLEMAKALKDTIFEINESPKSELHISKQVSHHRRASSFAFSDDTGTLETKDLSMSLSKSSSSLNTKDKEQEEELQVTKKLKLQQEQEDLKENIQDKDPEKAETLERSIIESPKPEADPHTPEKVPHHRIDSSSSSSDDGGSLKTEDSVSDRSPIRRKRTLFRKVGDLIRRKSFHKPSTE</sequence>
<feature type="region of interest" description="Disordered" evidence="2">
    <location>
        <begin position="392"/>
        <end position="420"/>
    </location>
</feature>
<feature type="compositionally biased region" description="Polar residues" evidence="2">
    <location>
        <begin position="410"/>
        <end position="420"/>
    </location>
</feature>
<protein>
    <recommendedName>
        <fullName evidence="4">WEB family protein</fullName>
    </recommendedName>
</protein>
<accession>A0A6N2ANE1</accession>
<evidence type="ECO:0000313" key="3">
    <source>
        <dbReference type="EMBL" id="TMW83238.1"/>
    </source>
</evidence>
<feature type="compositionally biased region" description="Low complexity" evidence="2">
    <location>
        <begin position="484"/>
        <end position="495"/>
    </location>
</feature>
<reference evidence="3" key="1">
    <citation type="submission" date="2019-05" db="EMBL/GenBank/DDBJ databases">
        <title>The de novo reference genome and transcriptome assemblies of the wild tomato species Solanum chilense.</title>
        <authorList>
            <person name="Stam R."/>
            <person name="Nosenko T."/>
            <person name="Hoerger A.C."/>
            <person name="Stephan W."/>
            <person name="Seidel M.A."/>
            <person name="Kuhn J.M.M."/>
            <person name="Haberer G."/>
            <person name="Tellier A."/>
        </authorList>
    </citation>
    <scope>NUCLEOTIDE SEQUENCE</scope>
    <source>
        <tissue evidence="3">Mature leaves</tissue>
    </source>
</reference>
<name>A0A6N2ANE1_SOLCI</name>
<feature type="region of interest" description="Disordered" evidence="2">
    <location>
        <begin position="483"/>
        <end position="611"/>
    </location>
</feature>
<keyword evidence="1" id="KW-0175">Coiled coil</keyword>
<feature type="compositionally biased region" description="Basic and acidic residues" evidence="2">
    <location>
        <begin position="514"/>
        <end position="562"/>
    </location>
</feature>
<feature type="compositionally biased region" description="Low complexity" evidence="2">
    <location>
        <begin position="563"/>
        <end position="573"/>
    </location>
</feature>
<dbReference type="PANTHER" id="PTHR35164:SF9">
    <property type="entry name" value="EXPRESSED PROTEIN"/>
    <property type="match status" value="1"/>
</dbReference>
<proteinExistence type="predicted"/>
<feature type="coiled-coil region" evidence="1">
    <location>
        <begin position="205"/>
        <end position="372"/>
    </location>
</feature>
<dbReference type="PANTHER" id="PTHR35164">
    <property type="entry name" value="EXPRESSED PROTEIN"/>
    <property type="match status" value="1"/>
</dbReference>
<evidence type="ECO:0000256" key="2">
    <source>
        <dbReference type="SAM" id="MobiDB-lite"/>
    </source>
</evidence>
<feature type="compositionally biased region" description="Basic residues" evidence="2">
    <location>
        <begin position="602"/>
        <end position="611"/>
    </location>
</feature>
<evidence type="ECO:0008006" key="4">
    <source>
        <dbReference type="Google" id="ProtNLM"/>
    </source>
</evidence>
<dbReference type="AlphaFoldDB" id="A0A6N2ANE1"/>
<organism evidence="3">
    <name type="scientific">Solanum chilense</name>
    <name type="common">Tomato</name>
    <name type="synonym">Lycopersicon chilense</name>
    <dbReference type="NCBI Taxonomy" id="4083"/>
    <lineage>
        <taxon>Eukaryota</taxon>
        <taxon>Viridiplantae</taxon>
        <taxon>Streptophyta</taxon>
        <taxon>Embryophyta</taxon>
        <taxon>Tracheophyta</taxon>
        <taxon>Spermatophyta</taxon>
        <taxon>Magnoliopsida</taxon>
        <taxon>eudicotyledons</taxon>
        <taxon>Gunneridae</taxon>
        <taxon>Pentapetalae</taxon>
        <taxon>asterids</taxon>
        <taxon>lamiids</taxon>
        <taxon>Solanales</taxon>
        <taxon>Solanaceae</taxon>
        <taxon>Solanoideae</taxon>
        <taxon>Solaneae</taxon>
        <taxon>Solanum</taxon>
        <taxon>Solanum subgen. Lycopersicon</taxon>
    </lineage>
</organism>
<evidence type="ECO:0000256" key="1">
    <source>
        <dbReference type="SAM" id="Coils"/>
    </source>
</evidence>
<dbReference type="EMBL" id="RXGB01012827">
    <property type="protein sequence ID" value="TMW83238.1"/>
    <property type="molecule type" value="Genomic_DNA"/>
</dbReference>
<feature type="compositionally biased region" description="Basic and acidic residues" evidence="2">
    <location>
        <begin position="575"/>
        <end position="585"/>
    </location>
</feature>